<evidence type="ECO:0000256" key="1">
    <source>
        <dbReference type="SAM" id="MobiDB-lite"/>
    </source>
</evidence>
<sequence length="151" mass="16600">MQIEELDNQRFNIWDWSQGPEAQAPAWQTQAQENLTRDPAGFNMPNERIPRGNTLNRSPTRVVSVGNVVHLGDGDQQCHAAPDPVIPDQTPARVQPLQQQAMQFTPQDVGVPVVCPPMIAMEPQEAGLANPNPDANGPPQETSKDHHCESN</sequence>
<reference evidence="3" key="1">
    <citation type="submission" date="2022-11" db="UniProtKB">
        <authorList>
            <consortium name="WormBaseParasite"/>
        </authorList>
    </citation>
    <scope>IDENTIFICATION</scope>
</reference>
<protein>
    <submittedName>
        <fullName evidence="3">Uncharacterized protein</fullName>
    </submittedName>
</protein>
<evidence type="ECO:0000313" key="3">
    <source>
        <dbReference type="WBParaSite" id="nRc.2.0.1.t09392-RA"/>
    </source>
</evidence>
<evidence type="ECO:0000313" key="2">
    <source>
        <dbReference type="Proteomes" id="UP000887565"/>
    </source>
</evidence>
<dbReference type="Proteomes" id="UP000887565">
    <property type="component" value="Unplaced"/>
</dbReference>
<keyword evidence="2" id="KW-1185">Reference proteome</keyword>
<dbReference type="AlphaFoldDB" id="A0A915I5I2"/>
<feature type="region of interest" description="Disordered" evidence="1">
    <location>
        <begin position="122"/>
        <end position="151"/>
    </location>
</feature>
<name>A0A915I5I2_ROMCU</name>
<accession>A0A915I5I2</accession>
<organism evidence="2 3">
    <name type="scientific">Romanomermis culicivorax</name>
    <name type="common">Nematode worm</name>
    <dbReference type="NCBI Taxonomy" id="13658"/>
    <lineage>
        <taxon>Eukaryota</taxon>
        <taxon>Metazoa</taxon>
        <taxon>Ecdysozoa</taxon>
        <taxon>Nematoda</taxon>
        <taxon>Enoplea</taxon>
        <taxon>Dorylaimia</taxon>
        <taxon>Mermithida</taxon>
        <taxon>Mermithoidea</taxon>
        <taxon>Mermithidae</taxon>
        <taxon>Romanomermis</taxon>
    </lineage>
</organism>
<feature type="compositionally biased region" description="Basic and acidic residues" evidence="1">
    <location>
        <begin position="142"/>
        <end position="151"/>
    </location>
</feature>
<dbReference type="WBParaSite" id="nRc.2.0.1.t09392-RA">
    <property type="protein sequence ID" value="nRc.2.0.1.t09392-RA"/>
    <property type="gene ID" value="nRc.2.0.1.g09392"/>
</dbReference>
<feature type="region of interest" description="Disordered" evidence="1">
    <location>
        <begin position="38"/>
        <end position="58"/>
    </location>
</feature>
<proteinExistence type="predicted"/>